<feature type="region of interest" description="Disordered" evidence="2">
    <location>
        <begin position="90"/>
        <end position="158"/>
    </location>
</feature>
<reference evidence="3 4" key="1">
    <citation type="submission" date="2011-10" db="EMBL/GenBank/DDBJ databases">
        <authorList>
            <person name="Genoscope - CEA"/>
        </authorList>
    </citation>
    <scope>NUCLEOTIDE SEQUENCE [LARGE SCALE GENOMIC DNA]</scope>
    <source>
        <strain evidence="3 4">RCC 1105</strain>
    </source>
</reference>
<dbReference type="AlphaFoldDB" id="K8EF01"/>
<accession>K8EF01</accession>
<evidence type="ECO:0000256" key="1">
    <source>
        <dbReference type="SAM" id="Coils"/>
    </source>
</evidence>
<dbReference type="GeneID" id="19015727"/>
<protein>
    <submittedName>
        <fullName evidence="3">Uncharacterized protein</fullName>
    </submittedName>
</protein>
<feature type="compositionally biased region" description="Low complexity" evidence="2">
    <location>
        <begin position="21"/>
        <end position="34"/>
    </location>
</feature>
<organism evidence="3 4">
    <name type="scientific">Bathycoccus prasinos</name>
    <dbReference type="NCBI Taxonomy" id="41875"/>
    <lineage>
        <taxon>Eukaryota</taxon>
        <taxon>Viridiplantae</taxon>
        <taxon>Chlorophyta</taxon>
        <taxon>Mamiellophyceae</taxon>
        <taxon>Mamiellales</taxon>
        <taxon>Bathycoccaceae</taxon>
        <taxon>Bathycoccus</taxon>
    </lineage>
</organism>
<name>K8EF01_9CHLO</name>
<dbReference type="KEGG" id="bpg:Bathy05g02240"/>
<feature type="compositionally biased region" description="Basic and acidic residues" evidence="2">
    <location>
        <begin position="90"/>
        <end position="115"/>
    </location>
</feature>
<dbReference type="RefSeq" id="XP_007513149.1">
    <property type="nucleotide sequence ID" value="XM_007513087.1"/>
</dbReference>
<feature type="compositionally biased region" description="Basic and acidic residues" evidence="2">
    <location>
        <begin position="124"/>
        <end position="143"/>
    </location>
</feature>
<evidence type="ECO:0000313" key="4">
    <source>
        <dbReference type="Proteomes" id="UP000198341"/>
    </source>
</evidence>
<evidence type="ECO:0000313" key="3">
    <source>
        <dbReference type="EMBL" id="CCO16707.1"/>
    </source>
</evidence>
<feature type="coiled-coil region" evidence="1">
    <location>
        <begin position="179"/>
        <end position="210"/>
    </location>
</feature>
<feature type="region of interest" description="Disordered" evidence="2">
    <location>
        <begin position="12"/>
        <end position="47"/>
    </location>
</feature>
<dbReference type="Proteomes" id="UP000198341">
    <property type="component" value="Chromosome 5"/>
</dbReference>
<evidence type="ECO:0000256" key="2">
    <source>
        <dbReference type="SAM" id="MobiDB-lite"/>
    </source>
</evidence>
<dbReference type="EMBL" id="FO082274">
    <property type="protein sequence ID" value="CCO16707.1"/>
    <property type="molecule type" value="Genomic_DNA"/>
</dbReference>
<keyword evidence="4" id="KW-1185">Reference proteome</keyword>
<sequence>MRQTSIVACVGLKEEKDEMMGSSTAAPPGASSSSRGGGNGRHGRHGISKMYDARDVLLQNNKSHAAQVMEAETLAALYSPLSENHRRAIGEEKEEEHFDANESEKKKMDKSKQYQRDLLLQIEQNRERKRNEKEDERRMERIRMMSSSAASSTNGGRGGKVDVTAAYGRRELYAREKANAEYESALKMQIEEKKRRKEEEKRKMREMEIEDERRILRDLERMNVNNASGDFSTGFGARGKSKSEEPVVDDAKNVANVVVVVKEEEVGELLSFSEFVFPTTDEELDGGNT</sequence>
<keyword evidence="1" id="KW-0175">Coiled coil</keyword>
<gene>
    <name evidence="3" type="ORF">Bathy05g02240</name>
</gene>
<proteinExistence type="predicted"/>
<feature type="region of interest" description="Disordered" evidence="2">
    <location>
        <begin position="226"/>
        <end position="248"/>
    </location>
</feature>